<dbReference type="GO" id="GO:0031419">
    <property type="term" value="F:cobalamin binding"/>
    <property type="evidence" value="ECO:0007669"/>
    <property type="project" value="InterPro"/>
</dbReference>
<dbReference type="InterPro" id="IPR006158">
    <property type="entry name" value="Cobalamin-bd"/>
</dbReference>
<reference evidence="2" key="1">
    <citation type="journal article" date="2020" name="mSystems">
        <title>Genome- and Community-Level Interaction Insights into Carbon Utilization and Element Cycling Functions of Hydrothermarchaeota in Hydrothermal Sediment.</title>
        <authorList>
            <person name="Zhou Z."/>
            <person name="Liu Y."/>
            <person name="Xu W."/>
            <person name="Pan J."/>
            <person name="Luo Z.H."/>
            <person name="Li M."/>
        </authorList>
    </citation>
    <scope>NUCLEOTIDE SEQUENCE [LARGE SCALE GENOMIC DNA]</scope>
    <source>
        <strain evidence="2">SpSt-477</strain>
    </source>
</reference>
<comment type="caution">
    <text evidence="2">The sequence shown here is derived from an EMBL/GenBank/DDBJ whole genome shotgun (WGS) entry which is preliminary data.</text>
</comment>
<dbReference type="EMBL" id="DSUH01000392">
    <property type="protein sequence ID" value="HGU34565.1"/>
    <property type="molecule type" value="Genomic_DNA"/>
</dbReference>
<proteinExistence type="predicted"/>
<feature type="domain" description="B12-binding" evidence="1">
    <location>
        <begin position="88"/>
        <end position="212"/>
    </location>
</feature>
<dbReference type="Pfam" id="PF02310">
    <property type="entry name" value="B12-binding"/>
    <property type="match status" value="1"/>
</dbReference>
<evidence type="ECO:0000259" key="1">
    <source>
        <dbReference type="PROSITE" id="PS51332"/>
    </source>
</evidence>
<dbReference type="AlphaFoldDB" id="A0A7C4RUL5"/>
<dbReference type="CDD" id="cd02065">
    <property type="entry name" value="B12-binding_like"/>
    <property type="match status" value="1"/>
</dbReference>
<dbReference type="GO" id="GO:0046872">
    <property type="term" value="F:metal ion binding"/>
    <property type="evidence" value="ECO:0007669"/>
    <property type="project" value="InterPro"/>
</dbReference>
<evidence type="ECO:0000313" key="2">
    <source>
        <dbReference type="EMBL" id="HGU34565.1"/>
    </source>
</evidence>
<dbReference type="SUPFAM" id="SSF52242">
    <property type="entry name" value="Cobalamin (vitamin B12)-binding domain"/>
    <property type="match status" value="1"/>
</dbReference>
<name>A0A7C4RUL5_9BACT</name>
<organism evidence="2">
    <name type="scientific">Desulfatirhabdium butyrativorans</name>
    <dbReference type="NCBI Taxonomy" id="340467"/>
    <lineage>
        <taxon>Bacteria</taxon>
        <taxon>Pseudomonadati</taxon>
        <taxon>Thermodesulfobacteriota</taxon>
        <taxon>Desulfobacteria</taxon>
        <taxon>Desulfobacterales</taxon>
        <taxon>Desulfatirhabdiaceae</taxon>
        <taxon>Desulfatirhabdium</taxon>
    </lineage>
</organism>
<gene>
    <name evidence="2" type="ORF">ENS29_17230</name>
</gene>
<sequence length="212" mass="22935">MGALLDGSFEESRKTVPLLRASSHLFRKETTMTVDSIANGLNAFRQVVQDLIHTWNDRGLPSGGTLLKVADELEQQRTALHSPGLWTVPPVLVTATIDDGIGQGISIIGRFAKAVGMDVKPLGLMQSVDTIVEACLRLQPEFLGLTVLQFDSEPIVSEIAGRIPEKTRLICGGPVFWADPDFAGRTGVHVAVRHVGGFLELLLNESVQDVSK</sequence>
<dbReference type="PROSITE" id="PS51332">
    <property type="entry name" value="B12_BINDING"/>
    <property type="match status" value="1"/>
</dbReference>
<accession>A0A7C4RUL5</accession>
<protein>
    <recommendedName>
        <fullName evidence="1">B12-binding domain-containing protein</fullName>
    </recommendedName>
</protein>
<dbReference type="Gene3D" id="3.40.50.280">
    <property type="entry name" value="Cobalamin-binding domain"/>
    <property type="match status" value="1"/>
</dbReference>
<dbReference type="InterPro" id="IPR036724">
    <property type="entry name" value="Cobalamin-bd_sf"/>
</dbReference>